<feature type="transmembrane region" description="Helical" evidence="1">
    <location>
        <begin position="403"/>
        <end position="432"/>
    </location>
</feature>
<protein>
    <submittedName>
        <fullName evidence="2">Uncharacterized protein</fullName>
    </submittedName>
</protein>
<evidence type="ECO:0000256" key="1">
    <source>
        <dbReference type="SAM" id="Phobius"/>
    </source>
</evidence>
<reference evidence="2 3" key="1">
    <citation type="submission" date="2020-11" db="EMBL/GenBank/DDBJ databases">
        <title>Vibrio nitrifigilis sp. nov., a marine nitrogen-fixing bacterium isolated from the lagoon sediment of an islet inside an atoll.</title>
        <authorList>
            <person name="Wang L.-T."/>
            <person name="Shieh W.Y."/>
        </authorList>
    </citation>
    <scope>NUCLEOTIDE SEQUENCE [LARGE SCALE GENOMIC DNA]</scope>
    <source>
        <strain evidence="2 3">NFV-1</strain>
    </source>
</reference>
<dbReference type="RefSeq" id="WP_196124048.1">
    <property type="nucleotide sequence ID" value="NZ_JADPMR010000003.1"/>
</dbReference>
<accession>A0ABS0GHX0</accession>
<comment type="caution">
    <text evidence="2">The sequence shown here is derived from an EMBL/GenBank/DDBJ whole genome shotgun (WGS) entry which is preliminary data.</text>
</comment>
<keyword evidence="1" id="KW-1133">Transmembrane helix</keyword>
<keyword evidence="3" id="KW-1185">Reference proteome</keyword>
<keyword evidence="1" id="KW-0472">Membrane</keyword>
<sequence>MLNKLRGIWSSCDSVWDIHTETFKRLTAFLELHELIEADVDSLCSFIYEIQNNQDIVTVKVFHDEDESIEFSNNSSNEIILERSENLKKIIEDFDGEEKLSVVIEVYKKIKKHDEHTLISKVYCLEKLSSYITSLSLKSFHDEISSNFYGESIQAVVFYGDFKKRVSTKYFHFIPKDEFDSNESYPKFDIIRAEEIKRTRANLGHFANASEWPFLPDHFKFRGNQPDDLGVIASRFNGLINAYLISCFSNLAIIDDKTIKYRMNGLKDISGSYDFGALININADFLWDLYKWIYKGSSVDKMGVTRNIIPLHVEDLLSVDQPVLSSAYSSFILSQKDDVKNYIDATSKLAEQVRVTTQKAGEVAEKIANSIKSGVFGVTTFAISTILFRIFSKGNDIHSYSDLFVFIGSPLFISMIGFAMFVFSVLFGLSLFESFQDQDRFREMYEQSKKTYEYVLTKKDMKNILNDDVYFHTTYRFISERRKLYIWVWIGALSIVSTTLILAHCHAMSIAS</sequence>
<dbReference type="EMBL" id="JADPMR010000003">
    <property type="protein sequence ID" value="MBF9001999.1"/>
    <property type="molecule type" value="Genomic_DNA"/>
</dbReference>
<feature type="transmembrane region" description="Helical" evidence="1">
    <location>
        <begin position="484"/>
        <end position="503"/>
    </location>
</feature>
<dbReference type="Proteomes" id="UP000597206">
    <property type="component" value="Unassembled WGS sequence"/>
</dbReference>
<gene>
    <name evidence="2" type="ORF">I1A42_16100</name>
</gene>
<evidence type="ECO:0000313" key="3">
    <source>
        <dbReference type="Proteomes" id="UP000597206"/>
    </source>
</evidence>
<name>A0ABS0GHX0_9VIBR</name>
<keyword evidence="1" id="KW-0812">Transmembrane</keyword>
<proteinExistence type="predicted"/>
<evidence type="ECO:0000313" key="2">
    <source>
        <dbReference type="EMBL" id="MBF9001999.1"/>
    </source>
</evidence>
<feature type="transmembrane region" description="Helical" evidence="1">
    <location>
        <begin position="374"/>
        <end position="391"/>
    </location>
</feature>
<organism evidence="2 3">
    <name type="scientific">Vibrio nitrifigilis</name>
    <dbReference type="NCBI Taxonomy" id="2789781"/>
    <lineage>
        <taxon>Bacteria</taxon>
        <taxon>Pseudomonadati</taxon>
        <taxon>Pseudomonadota</taxon>
        <taxon>Gammaproteobacteria</taxon>
        <taxon>Vibrionales</taxon>
        <taxon>Vibrionaceae</taxon>
        <taxon>Vibrio</taxon>
    </lineage>
</organism>